<dbReference type="Gene3D" id="3.40.50.300">
    <property type="entry name" value="P-loop containing nucleotide triphosphate hydrolases"/>
    <property type="match status" value="3"/>
</dbReference>
<keyword evidence="2" id="KW-0378">Hydrolase</keyword>
<evidence type="ECO:0000256" key="3">
    <source>
        <dbReference type="ARBA" id="ARBA00022806"/>
    </source>
</evidence>
<dbReference type="FunFam" id="3.40.50.300:FF:000326">
    <property type="entry name" value="P-loop containing nucleoside triphosphate hydrolase"/>
    <property type="match status" value="1"/>
</dbReference>
<dbReference type="InterPro" id="IPR039904">
    <property type="entry name" value="TRANK1"/>
</dbReference>
<accession>A0A5J5AMV3</accession>
<evidence type="ECO:0000259" key="5">
    <source>
        <dbReference type="Pfam" id="PF13086"/>
    </source>
</evidence>
<gene>
    <name evidence="8" type="ORF">F0562_032412</name>
</gene>
<keyword evidence="3" id="KW-0347">Helicase</keyword>
<dbReference type="SUPFAM" id="SSF52540">
    <property type="entry name" value="P-loop containing nucleoside triphosphate hydrolases"/>
    <property type="match status" value="2"/>
</dbReference>
<evidence type="ECO:0000313" key="9">
    <source>
        <dbReference type="Proteomes" id="UP000325577"/>
    </source>
</evidence>
<dbReference type="InterPro" id="IPR041679">
    <property type="entry name" value="DNA2/NAM7-like_C"/>
</dbReference>
<evidence type="ECO:0000256" key="4">
    <source>
        <dbReference type="ARBA" id="ARBA00022840"/>
    </source>
</evidence>
<organism evidence="8 9">
    <name type="scientific">Nyssa sinensis</name>
    <dbReference type="NCBI Taxonomy" id="561372"/>
    <lineage>
        <taxon>Eukaryota</taxon>
        <taxon>Viridiplantae</taxon>
        <taxon>Streptophyta</taxon>
        <taxon>Embryophyta</taxon>
        <taxon>Tracheophyta</taxon>
        <taxon>Spermatophyta</taxon>
        <taxon>Magnoliopsida</taxon>
        <taxon>eudicotyledons</taxon>
        <taxon>Gunneridae</taxon>
        <taxon>Pentapetalae</taxon>
        <taxon>asterids</taxon>
        <taxon>Cornales</taxon>
        <taxon>Nyssaceae</taxon>
        <taxon>Nyssa</taxon>
    </lineage>
</organism>
<feature type="domain" description="DNA2/NAM7 helicase-like C-terminal" evidence="6">
    <location>
        <begin position="621"/>
        <end position="812"/>
    </location>
</feature>
<dbReference type="GO" id="GO:0005524">
    <property type="term" value="F:ATP binding"/>
    <property type="evidence" value="ECO:0007669"/>
    <property type="project" value="UniProtKB-KW"/>
</dbReference>
<dbReference type="Pfam" id="PF13086">
    <property type="entry name" value="AAA_11"/>
    <property type="match status" value="1"/>
</dbReference>
<keyword evidence="1" id="KW-0547">Nucleotide-binding</keyword>
<dbReference type="InterPro" id="IPR045529">
    <property type="entry name" value="DUF6469"/>
</dbReference>
<evidence type="ECO:0008006" key="10">
    <source>
        <dbReference type="Google" id="ProtNLM"/>
    </source>
</evidence>
<dbReference type="PANTHER" id="PTHR21529:SF4">
    <property type="entry name" value="TPR AND ANKYRIN REPEAT-CONTAINING PROTEIN 1"/>
    <property type="match status" value="1"/>
</dbReference>
<dbReference type="PANTHER" id="PTHR21529">
    <property type="entry name" value="MAMMARY TURMOR VIRUS RECEPTOR HOMOLOG 1, 2 MTVR1, 2"/>
    <property type="match status" value="1"/>
</dbReference>
<dbReference type="GO" id="GO:0016787">
    <property type="term" value="F:hydrolase activity"/>
    <property type="evidence" value="ECO:0007669"/>
    <property type="project" value="UniProtKB-KW"/>
</dbReference>
<proteinExistence type="predicted"/>
<dbReference type="CDD" id="cd18808">
    <property type="entry name" value="SF1_C_Upf1"/>
    <property type="match status" value="1"/>
</dbReference>
<dbReference type="InterPro" id="IPR041677">
    <property type="entry name" value="DNA2/NAM7_AAA_11"/>
</dbReference>
<dbReference type="OrthoDB" id="6513042at2759"/>
<reference evidence="8 9" key="1">
    <citation type="submission" date="2019-09" db="EMBL/GenBank/DDBJ databases">
        <title>A chromosome-level genome assembly of the Chinese tupelo Nyssa sinensis.</title>
        <authorList>
            <person name="Yang X."/>
            <person name="Kang M."/>
            <person name="Yang Y."/>
            <person name="Xiong H."/>
            <person name="Wang M."/>
            <person name="Zhang Z."/>
            <person name="Wang Z."/>
            <person name="Wu H."/>
            <person name="Ma T."/>
            <person name="Liu J."/>
            <person name="Xi Z."/>
        </authorList>
    </citation>
    <scope>NUCLEOTIDE SEQUENCE [LARGE SCALE GENOMIC DNA]</scope>
    <source>
        <strain evidence="8">J267</strain>
        <tissue evidence="8">Leaf</tissue>
    </source>
</reference>
<sequence length="1849" mass="209258">MMEGSPSYMEKAGVPKDSDLIDLLFSWSLEDIKNDHLYQVEKIPESFQSVQHYLNSFVSPLLEETRAELWSSIKDISRKPFATLISINESKPYGRRYYDVKVDYLRNRYGDDDDKEEEAYRALPGDIIVLKEPLSDLQGGGRAWMLGNITEISGNIAGGNHFKVKTSNDLGVGVEAKHGMHKSLHIVFLMNITSTKRTWKALHMLRNLEVINKALCTHSAPVVEETCNQCSVETNEDWAEKLGLSSMLNESQHKAVVACISKMVCKHKCFVELIWGPPGTGKTTTLSILLWTLLHLKCRTLTCAPTNVAIRQVASRVLRLLLKQSSCCCLGDILLFGNKDQLKVGNSEFEEIYLDYRVEKLAECFGPVNGWKRCFTSMIEFLEEPVLQYQNFCENDLINEKATSSKDIEVEVEVEERKSFLGFVRDRFKSIASPLTRCVSTFCTHVPKSFIKEHNFLKMMSIADSLDSFESLLYQKNLVSEELKVLFSEPKMAYSASQTCSHTPTMLYMRSECLFALRTLRSSLDDLKLPNVMNKDAIENFCFQMASSIFCTASSSYKLHSKSKAMEPLQLLVIDEAAQLKECESIIPLQLPGIRHAILIGDQCQLPAMVTSNVSKEAGFGRSLFGRLNHSKHLLNTQYRMHPSISFFPKSKFYQNQIMDASCVKSKSYKKCYLPGPVFGPYSFINISGGKEVPVGHSLKNMVEVAVVKKIVEMLYKACNASEEKLSIGVVSPYAAQVAAIQQNLGHKYEDHGSFSVKVKSIDGFQGGEEDIIILSTVRSTSGESIEFISSPHRTNVALTRARYCLWILGNESTLTNSESIWKELICDAKVRHCFFDAGEVQNLANFILKVKTELDQLDELLNADSMLFKSARWKIRFNDNFRKSFVKLKSSETKNSVLYLLLKLSSGRRPKGICVDIICERSSHILKQFKVGRLYVVCSIDIVKESCYIQVLSVWDIMPLEDIQKLVKRLDNIFETYTDDYLNRCKVKCMEGMLEVPMSWATSSDIVQYKDISKTKTGKDASAGAFDEKGYGENSKLSDCLLLLKFYALSSDVVSHLLSSGDGRELGPSFELTDQQKEIIHYNRSTFILGRSGTGKTAILTRKLFQNEQLYRIASGLDEVKSKASESDGETKGSILHQIFVTVSPKLCHAIKQDVSQLKSFVCGGNSSAESSSIHMDDINDTAQFADMPDSFVDLPPRSYPLVITFHKFLMMLDGTVGTSYFERFPDLTKNCHGKTSNSTSVALETFISTKEVNYDRFSSTYWPRFNVQLTKKLECSSVFTEIMSVIKGAIQAGEASNGKLSREEYVSLSDGKGYEGDHMDFVYIDEVQDLSMSQISLFKYMCRNVDEGFVFAGDTAQTIARGIDFSFEDIRCLFYKEFLMGLKRDVTDERREKGKISEIFHLSHNFCTHAGVLNLAQSVVDPLYHFFPSSIDKLSPENSPLCGEAPILLESKDNEDAIITIFENSGNGGNVVSFGAEQVILVRDDFLRESISHYIGKKALVLTILECKGLEFQFFHEHMYKMAMMCFERAGDRDWERLAEAYGFRATADRKIYSRDSKLEKAGECFSLAGCYKLAAKVYARAKLYSNCLSACIDGKLFDLGLEFIQSWEQGIASSADKVIEMDKVAYDFLHRGALYYYELKDNVAMMKFVKSFHTIELIRTFLNNLDCIDELFSLEKEMGNFLEAANIAKKKGDLFLEADVVEKAGLFREASMLILWYVFSNCLEQLQQKDKLLTKAKSIAKNHSDHFYEFVCEEADILSKERANEEVLDMRLMQFLQYWKQNAPIDVGRVKRSYEIDIIEKKLLKEVAKIAEQKGDLLCMADLLERAGDFKEASMVLLWYCFASSF</sequence>
<keyword evidence="9" id="KW-1185">Reference proteome</keyword>
<evidence type="ECO:0000259" key="6">
    <source>
        <dbReference type="Pfam" id="PF13087"/>
    </source>
</evidence>
<dbReference type="InterPro" id="IPR027417">
    <property type="entry name" value="P-loop_NTPase"/>
</dbReference>
<dbReference type="EMBL" id="CM018042">
    <property type="protein sequence ID" value="KAA8532333.1"/>
    <property type="molecule type" value="Genomic_DNA"/>
</dbReference>
<feature type="domain" description="DUF6469" evidence="7">
    <location>
        <begin position="80"/>
        <end position="208"/>
    </location>
</feature>
<dbReference type="InterPro" id="IPR047187">
    <property type="entry name" value="SF1_C_Upf1"/>
</dbReference>
<feature type="domain" description="DNA2/NAM7 helicase helicase" evidence="5">
    <location>
        <begin position="248"/>
        <end position="612"/>
    </location>
</feature>
<dbReference type="GO" id="GO:0005694">
    <property type="term" value="C:chromosome"/>
    <property type="evidence" value="ECO:0007669"/>
    <property type="project" value="UniProtKB-ARBA"/>
</dbReference>
<evidence type="ECO:0000256" key="1">
    <source>
        <dbReference type="ARBA" id="ARBA00022741"/>
    </source>
</evidence>
<evidence type="ECO:0000259" key="7">
    <source>
        <dbReference type="Pfam" id="PF20073"/>
    </source>
</evidence>
<dbReference type="Pfam" id="PF20073">
    <property type="entry name" value="DUF6469"/>
    <property type="match status" value="1"/>
</dbReference>
<name>A0A5J5AMV3_9ASTE</name>
<dbReference type="GO" id="GO:0004386">
    <property type="term" value="F:helicase activity"/>
    <property type="evidence" value="ECO:0007669"/>
    <property type="project" value="UniProtKB-KW"/>
</dbReference>
<keyword evidence="4" id="KW-0067">ATP-binding</keyword>
<dbReference type="Pfam" id="PF13087">
    <property type="entry name" value="AAA_12"/>
    <property type="match status" value="1"/>
</dbReference>
<protein>
    <recommendedName>
        <fullName evidence="10">UvrD-like helicase ATP-binding domain-containing protein</fullName>
    </recommendedName>
</protein>
<evidence type="ECO:0000256" key="2">
    <source>
        <dbReference type="ARBA" id="ARBA00022801"/>
    </source>
</evidence>
<evidence type="ECO:0000313" key="8">
    <source>
        <dbReference type="EMBL" id="KAA8532333.1"/>
    </source>
</evidence>
<dbReference type="Proteomes" id="UP000325577">
    <property type="component" value="Linkage Group LG19"/>
</dbReference>